<dbReference type="NCBIfam" id="TIGR01103">
    <property type="entry name" value="fliP"/>
    <property type="match status" value="1"/>
</dbReference>
<evidence type="ECO:0000313" key="16">
    <source>
        <dbReference type="Proteomes" id="UP000224974"/>
    </source>
</evidence>
<dbReference type="InterPro" id="IPR005838">
    <property type="entry name" value="T3SS_IM_P"/>
</dbReference>
<organism evidence="14 16">
    <name type="scientific">Budvicia aquatica</name>
    <dbReference type="NCBI Taxonomy" id="82979"/>
    <lineage>
        <taxon>Bacteria</taxon>
        <taxon>Pseudomonadati</taxon>
        <taxon>Pseudomonadota</taxon>
        <taxon>Gammaproteobacteria</taxon>
        <taxon>Enterobacterales</taxon>
        <taxon>Budviciaceae</taxon>
        <taxon>Budvicia</taxon>
    </lineage>
</organism>
<dbReference type="GO" id="GO:0005886">
    <property type="term" value="C:plasma membrane"/>
    <property type="evidence" value="ECO:0007669"/>
    <property type="project" value="UniProtKB-SubCell"/>
</dbReference>
<evidence type="ECO:0000256" key="8">
    <source>
        <dbReference type="ARBA" id="ARBA00022927"/>
    </source>
</evidence>
<dbReference type="GO" id="GO:0009425">
    <property type="term" value="C:bacterial-type flagellum basal body"/>
    <property type="evidence" value="ECO:0007669"/>
    <property type="project" value="UniProtKB-SubCell"/>
</dbReference>
<dbReference type="GO" id="GO:0009306">
    <property type="term" value="P:protein secretion"/>
    <property type="evidence" value="ECO:0007669"/>
    <property type="project" value="UniProtKB-UniRule"/>
</dbReference>
<evidence type="ECO:0000256" key="12">
    <source>
        <dbReference type="ARBA" id="ARBA00023225"/>
    </source>
</evidence>
<reference evidence="15 17" key="3">
    <citation type="submission" date="2019-03" db="EMBL/GenBank/DDBJ databases">
        <authorList>
            <consortium name="Pathogen Informatics"/>
        </authorList>
    </citation>
    <scope>NUCLEOTIDE SEQUENCE [LARGE SCALE GENOMIC DNA]</scope>
    <source>
        <strain evidence="15 17">NCTC12282</strain>
    </source>
</reference>
<gene>
    <name evidence="13 14" type="primary">fliP</name>
    <name evidence="14" type="ORF">CRN84_09575</name>
    <name evidence="15" type="ORF">NCTC12282_02823</name>
</gene>
<keyword evidence="16" id="KW-1185">Reference proteome</keyword>
<evidence type="ECO:0000256" key="7">
    <source>
        <dbReference type="ARBA" id="ARBA00022795"/>
    </source>
</evidence>
<dbReference type="Pfam" id="PF00813">
    <property type="entry name" value="FliP"/>
    <property type="match status" value="1"/>
</dbReference>
<feature type="transmembrane region" description="Helical" evidence="13">
    <location>
        <begin position="68"/>
        <end position="99"/>
    </location>
</feature>
<keyword evidence="12 13" id="KW-1006">Bacterial flagellum protein export</keyword>
<evidence type="ECO:0000256" key="13">
    <source>
        <dbReference type="RuleBase" id="RU362069"/>
    </source>
</evidence>
<keyword evidence="11" id="KW-0975">Bacterial flagellum</keyword>
<evidence type="ECO:0000256" key="1">
    <source>
        <dbReference type="ARBA" id="ARBA00003663"/>
    </source>
</evidence>
<evidence type="ECO:0000313" key="15">
    <source>
        <dbReference type="EMBL" id="VFS47880.1"/>
    </source>
</evidence>
<accession>A0A2C6DL60</accession>
<evidence type="ECO:0000256" key="4">
    <source>
        <dbReference type="ARBA" id="ARBA00022448"/>
    </source>
</evidence>
<keyword evidence="8 13" id="KW-0653">Protein transport</keyword>
<reference evidence="14" key="1">
    <citation type="submission" date="2017-09" db="EMBL/GenBank/DDBJ databases">
        <title>FDA dAtabase for Regulatory Grade micrObial Sequences (FDA-ARGOS): Supporting development and validation of Infectious Disease Dx tests.</title>
        <authorList>
            <person name="Minogue T."/>
            <person name="Wolcott M."/>
            <person name="Wasieloski L."/>
            <person name="Aguilar W."/>
            <person name="Moore D."/>
            <person name="Tallon L.J."/>
            <person name="Sadzewicz L."/>
            <person name="Ott S."/>
            <person name="Zhao X."/>
            <person name="Nagaraj S."/>
            <person name="Vavikolanu K."/>
            <person name="Aluvathingal J."/>
            <person name="Nadendla S."/>
            <person name="Sichtig H."/>
        </authorList>
    </citation>
    <scope>NUCLEOTIDE SEQUENCE</scope>
    <source>
        <strain evidence="14">FDAARGOS_387</strain>
    </source>
</reference>
<sequence length="269" mass="29466">MISTASASLVEAFPRPLLRQNRLRLGLILLSLLIAVLFSPKLLAAGGDLTLFTSNTTENGQEFNVKIQILILMTLLGLLPIMVLMMTCFTRFIIVLAILRQALGLQQSPPNKILTGIALALTLLVMRPVWDQVYTTALEPFQNDEITLNQALSNASSPLKQFMLAQTSTKAIEQIMDIAKATGEAKDQDLTIIIPAFVLSELKTAFQIGFMIYIPFLVIDMIVASVLMAMGMMMLSPLIVSLPFKLMLFVLCDGWALTVGTLTSSIQGM</sequence>
<reference evidence="16" key="2">
    <citation type="submission" date="2017-09" db="EMBL/GenBank/DDBJ databases">
        <title>FDA dAtabase for Regulatory Grade micrObial Sequences (FDA-ARGOS): Supporting development and validation of Infectious Disease Dx tests.</title>
        <authorList>
            <person name="Minogue T."/>
            <person name="Wolcott M."/>
            <person name="Wasieloski L."/>
            <person name="Aguilar W."/>
            <person name="Moore D."/>
            <person name="Tallon L."/>
            <person name="Sadzewicz L."/>
            <person name="Ott S."/>
            <person name="Zhao X."/>
            <person name="Nagaraj S."/>
            <person name="Vavikolanu K."/>
            <person name="Aluvathingal J."/>
            <person name="Nadendla S."/>
            <person name="Sichtig H."/>
        </authorList>
    </citation>
    <scope>NUCLEOTIDE SEQUENCE [LARGE SCALE GENOMIC DNA]</scope>
    <source>
        <strain evidence="16">FDAARGOS_387</strain>
    </source>
</reference>
<dbReference type="OrthoDB" id="9805111at2"/>
<dbReference type="NCBIfam" id="NF009438">
    <property type="entry name" value="PRK12797.1"/>
    <property type="match status" value="1"/>
</dbReference>
<dbReference type="Proteomes" id="UP000373449">
    <property type="component" value="Unassembled WGS sequence"/>
</dbReference>
<dbReference type="PRINTS" id="PR00951">
    <property type="entry name" value="FLGBIOSNFLIP"/>
</dbReference>
<evidence type="ECO:0000256" key="10">
    <source>
        <dbReference type="ARBA" id="ARBA00023136"/>
    </source>
</evidence>
<keyword evidence="6 13" id="KW-0812">Transmembrane</keyword>
<feature type="transmembrane region" description="Helical" evidence="13">
    <location>
        <begin position="246"/>
        <end position="266"/>
    </location>
</feature>
<dbReference type="RefSeq" id="WP_084166943.1">
    <property type="nucleotide sequence ID" value="NZ_BRLG01000002.1"/>
</dbReference>
<keyword evidence="14" id="KW-0969">Cilium</keyword>
<dbReference type="STRING" id="1111728.GCA_000427805_00455"/>
<evidence type="ECO:0000313" key="14">
    <source>
        <dbReference type="EMBL" id="PHI29561.1"/>
    </source>
</evidence>
<comment type="caution">
    <text evidence="13">Lacks conserved residue(s) required for the propagation of feature annotation.</text>
</comment>
<keyword evidence="5 13" id="KW-1003">Cell membrane</keyword>
<dbReference type="PANTHER" id="PTHR30587:SF0">
    <property type="entry name" value="FLAGELLAR BIOSYNTHETIC PROTEIN FLIP"/>
    <property type="match status" value="1"/>
</dbReference>
<keyword evidence="14" id="KW-0282">Flagellum</keyword>
<dbReference type="GO" id="GO:0044781">
    <property type="term" value="P:bacterial-type flagellum organization"/>
    <property type="evidence" value="ECO:0007669"/>
    <property type="project" value="UniProtKB-UniRule"/>
</dbReference>
<dbReference type="PANTHER" id="PTHR30587">
    <property type="entry name" value="FLAGELLAR BIOSYNTHETIC PROTEIN FLIP"/>
    <property type="match status" value="1"/>
</dbReference>
<evidence type="ECO:0000256" key="9">
    <source>
        <dbReference type="ARBA" id="ARBA00022989"/>
    </source>
</evidence>
<dbReference type="EMBL" id="CAADJA010000002">
    <property type="protein sequence ID" value="VFS47880.1"/>
    <property type="molecule type" value="Genomic_DNA"/>
</dbReference>
<name>A0A2C6DL60_9GAMM</name>
<dbReference type="Proteomes" id="UP000224974">
    <property type="component" value="Unassembled WGS sequence"/>
</dbReference>
<keyword evidence="7 13" id="KW-1005">Bacterial flagellum biogenesis</keyword>
<evidence type="ECO:0000256" key="6">
    <source>
        <dbReference type="ARBA" id="ARBA00022692"/>
    </source>
</evidence>
<keyword evidence="4 13" id="KW-0813">Transport</keyword>
<protein>
    <recommendedName>
        <fullName evidence="3 13">Flagellar biosynthetic protein FliP</fullName>
    </recommendedName>
</protein>
<dbReference type="PROSITE" id="PS01060">
    <property type="entry name" value="FLIP_1"/>
    <property type="match status" value="1"/>
</dbReference>
<evidence type="ECO:0000256" key="3">
    <source>
        <dbReference type="ARBA" id="ARBA00021714"/>
    </source>
</evidence>
<dbReference type="PRINTS" id="PR01302">
    <property type="entry name" value="TYPE3IMPPROT"/>
</dbReference>
<comment type="subcellular location">
    <subcellularLocation>
        <location evidence="13">Cell membrane</location>
        <topology evidence="13">Multi-pass membrane protein</topology>
    </subcellularLocation>
    <subcellularLocation>
        <location evidence="13">Bacterial flagellum basal body</location>
    </subcellularLocation>
</comment>
<comment type="similarity">
    <text evidence="2 13">Belongs to the FliP/MopC/SpaP family.</text>
</comment>
<comment type="function">
    <text evidence="1 13">Plays a role in the flagellum-specific transport system.</text>
</comment>
<dbReference type="EMBL" id="PDDX01000001">
    <property type="protein sequence ID" value="PHI29561.1"/>
    <property type="molecule type" value="Genomic_DNA"/>
</dbReference>
<evidence type="ECO:0000256" key="11">
    <source>
        <dbReference type="ARBA" id="ARBA00023143"/>
    </source>
</evidence>
<feature type="transmembrane region" description="Helical" evidence="13">
    <location>
        <begin position="210"/>
        <end position="234"/>
    </location>
</feature>
<evidence type="ECO:0000256" key="5">
    <source>
        <dbReference type="ARBA" id="ARBA00022475"/>
    </source>
</evidence>
<dbReference type="InterPro" id="IPR005837">
    <property type="entry name" value="FliP"/>
</dbReference>
<evidence type="ECO:0000313" key="17">
    <source>
        <dbReference type="Proteomes" id="UP000373449"/>
    </source>
</evidence>
<keyword evidence="10 13" id="KW-0472">Membrane</keyword>
<dbReference type="AlphaFoldDB" id="A0A2C6DL60"/>
<keyword evidence="14" id="KW-0966">Cell projection</keyword>
<proteinExistence type="inferred from homology"/>
<evidence type="ECO:0000256" key="2">
    <source>
        <dbReference type="ARBA" id="ARBA00006257"/>
    </source>
</evidence>
<keyword evidence="9 13" id="KW-1133">Transmembrane helix</keyword>